<feature type="transmembrane region" description="Helical" evidence="9">
    <location>
        <begin position="480"/>
        <end position="499"/>
    </location>
</feature>
<keyword evidence="12" id="KW-1185">Reference proteome</keyword>
<dbReference type="PANTHER" id="PTHR48041:SF119">
    <property type="entry name" value="ROA1P"/>
    <property type="match status" value="1"/>
</dbReference>
<name>A0A9P5CLJ3_CRYP1</name>
<dbReference type="PROSITE" id="PS00211">
    <property type="entry name" value="ABC_TRANSPORTER_1"/>
    <property type="match status" value="2"/>
</dbReference>
<dbReference type="Pfam" id="PF19055">
    <property type="entry name" value="ABC2_membrane_7"/>
    <property type="match status" value="2"/>
</dbReference>
<feature type="domain" description="ABC transporter" evidence="10">
    <location>
        <begin position="95"/>
        <end position="354"/>
    </location>
</feature>
<evidence type="ECO:0000256" key="7">
    <source>
        <dbReference type="ARBA" id="ARBA00023136"/>
    </source>
</evidence>
<dbReference type="GO" id="GO:0140359">
    <property type="term" value="F:ABC-type transporter activity"/>
    <property type="evidence" value="ECO:0007669"/>
    <property type="project" value="InterPro"/>
</dbReference>
<dbReference type="PANTHER" id="PTHR48041">
    <property type="entry name" value="ABC TRANSPORTER G FAMILY MEMBER 28"/>
    <property type="match status" value="1"/>
</dbReference>
<keyword evidence="5" id="KW-0067">ATP-binding</keyword>
<comment type="subcellular location">
    <subcellularLocation>
        <location evidence="1">Membrane</location>
        <topology evidence="1">Multi-pass membrane protein</topology>
    </subcellularLocation>
</comment>
<dbReference type="SMART" id="SM00382">
    <property type="entry name" value="AAA"/>
    <property type="match status" value="2"/>
</dbReference>
<dbReference type="InterPro" id="IPR017871">
    <property type="entry name" value="ABC_transporter-like_CS"/>
</dbReference>
<dbReference type="Proteomes" id="UP000803844">
    <property type="component" value="Unassembled WGS sequence"/>
</dbReference>
<feature type="region of interest" description="Disordered" evidence="8">
    <location>
        <begin position="42"/>
        <end position="62"/>
    </location>
</feature>
<dbReference type="GO" id="GO:0016887">
    <property type="term" value="F:ATP hydrolysis activity"/>
    <property type="evidence" value="ECO:0007669"/>
    <property type="project" value="InterPro"/>
</dbReference>
<organism evidence="11 12">
    <name type="scientific">Cryphonectria parasitica (strain ATCC 38755 / EP155)</name>
    <dbReference type="NCBI Taxonomy" id="660469"/>
    <lineage>
        <taxon>Eukaryota</taxon>
        <taxon>Fungi</taxon>
        <taxon>Dikarya</taxon>
        <taxon>Ascomycota</taxon>
        <taxon>Pezizomycotina</taxon>
        <taxon>Sordariomycetes</taxon>
        <taxon>Sordariomycetidae</taxon>
        <taxon>Diaporthales</taxon>
        <taxon>Cryphonectriaceae</taxon>
        <taxon>Cryphonectria-Endothia species complex</taxon>
        <taxon>Cryphonectria</taxon>
    </lineage>
</organism>
<dbReference type="Pfam" id="PF01061">
    <property type="entry name" value="ABC2_membrane"/>
    <property type="match status" value="2"/>
</dbReference>
<evidence type="ECO:0000313" key="11">
    <source>
        <dbReference type="EMBL" id="KAF3763128.1"/>
    </source>
</evidence>
<dbReference type="Gene3D" id="3.40.50.300">
    <property type="entry name" value="P-loop containing nucleotide triphosphate hydrolases"/>
    <property type="match status" value="2"/>
</dbReference>
<accession>A0A9P5CLJ3</accession>
<feature type="domain" description="ABC transporter" evidence="10">
    <location>
        <begin position="732"/>
        <end position="993"/>
    </location>
</feature>
<dbReference type="FunFam" id="3.40.50.300:FF:001433">
    <property type="entry name" value="ABC transporter, putative"/>
    <property type="match status" value="1"/>
</dbReference>
<feature type="compositionally biased region" description="Polar residues" evidence="8">
    <location>
        <begin position="53"/>
        <end position="62"/>
    </location>
</feature>
<dbReference type="PROSITE" id="PS50893">
    <property type="entry name" value="ABC_TRANSPORTER_2"/>
    <property type="match status" value="2"/>
</dbReference>
<feature type="transmembrane region" description="Helical" evidence="9">
    <location>
        <begin position="1115"/>
        <end position="1134"/>
    </location>
</feature>
<dbReference type="RefSeq" id="XP_040774107.1">
    <property type="nucleotide sequence ID" value="XM_040922246.1"/>
</dbReference>
<evidence type="ECO:0000256" key="9">
    <source>
        <dbReference type="SAM" id="Phobius"/>
    </source>
</evidence>
<dbReference type="GeneID" id="63839375"/>
<keyword evidence="2" id="KW-0813">Transport</keyword>
<keyword evidence="3 9" id="KW-0812">Transmembrane</keyword>
<feature type="transmembrane region" description="Helical" evidence="9">
    <location>
        <begin position="1155"/>
        <end position="1178"/>
    </location>
</feature>
<dbReference type="InterPro" id="IPR003593">
    <property type="entry name" value="AAA+_ATPase"/>
</dbReference>
<feature type="transmembrane region" description="Helical" evidence="9">
    <location>
        <begin position="1305"/>
        <end position="1326"/>
    </location>
</feature>
<evidence type="ECO:0000256" key="2">
    <source>
        <dbReference type="ARBA" id="ARBA00022448"/>
    </source>
</evidence>
<dbReference type="Pfam" id="PF00005">
    <property type="entry name" value="ABC_tran"/>
    <property type="match status" value="2"/>
</dbReference>
<feature type="transmembrane region" description="Helical" evidence="9">
    <location>
        <begin position="676"/>
        <end position="701"/>
    </location>
</feature>
<feature type="transmembrane region" description="Helical" evidence="9">
    <location>
        <begin position="559"/>
        <end position="584"/>
    </location>
</feature>
<feature type="transmembrane region" description="Helical" evidence="9">
    <location>
        <begin position="1224"/>
        <end position="1249"/>
    </location>
</feature>
<evidence type="ECO:0000259" key="10">
    <source>
        <dbReference type="PROSITE" id="PS50893"/>
    </source>
</evidence>
<evidence type="ECO:0000256" key="3">
    <source>
        <dbReference type="ARBA" id="ARBA00022692"/>
    </source>
</evidence>
<dbReference type="InterPro" id="IPR003439">
    <property type="entry name" value="ABC_transporter-like_ATP-bd"/>
</dbReference>
<dbReference type="InterPro" id="IPR013525">
    <property type="entry name" value="ABC2_TM"/>
</dbReference>
<dbReference type="GO" id="GO:0016020">
    <property type="term" value="C:membrane"/>
    <property type="evidence" value="ECO:0007669"/>
    <property type="project" value="UniProtKB-SubCell"/>
</dbReference>
<feature type="transmembrane region" description="Helical" evidence="9">
    <location>
        <begin position="1190"/>
        <end position="1212"/>
    </location>
</feature>
<evidence type="ECO:0000256" key="6">
    <source>
        <dbReference type="ARBA" id="ARBA00022989"/>
    </source>
</evidence>
<protein>
    <recommendedName>
        <fullName evidence="10">ABC transporter domain-containing protein</fullName>
    </recommendedName>
</protein>
<gene>
    <name evidence="11" type="ORF">M406DRAFT_347013</name>
</gene>
<dbReference type="InterPro" id="IPR027417">
    <property type="entry name" value="P-loop_NTPase"/>
</dbReference>
<dbReference type="OrthoDB" id="66620at2759"/>
<dbReference type="SUPFAM" id="SSF52540">
    <property type="entry name" value="P-loop containing nucleoside triphosphate hydrolases"/>
    <property type="match status" value="2"/>
</dbReference>
<proteinExistence type="predicted"/>
<evidence type="ECO:0000256" key="5">
    <source>
        <dbReference type="ARBA" id="ARBA00022840"/>
    </source>
</evidence>
<feature type="transmembrane region" description="Helical" evidence="9">
    <location>
        <begin position="445"/>
        <end position="468"/>
    </location>
</feature>
<dbReference type="EMBL" id="MU032349">
    <property type="protein sequence ID" value="KAF3763128.1"/>
    <property type="molecule type" value="Genomic_DNA"/>
</dbReference>
<dbReference type="GO" id="GO:0005524">
    <property type="term" value="F:ATP binding"/>
    <property type="evidence" value="ECO:0007669"/>
    <property type="project" value="UniProtKB-KW"/>
</dbReference>
<sequence>MTSSTADAHEAGGPFGVATAQQSHVVDLDKIDRSSVATSLDISTIGPHAPHHASSSLAGRSSGNQLSLDDVAPVDLCICDLSVTVDTSPSIFEPETYADLIKARLRGPRSGSGSESGSGPAAPSSYIKPLLTSVSASLAPGTLTAILGGSGSGKTTLLNTVSSRISSSRLSQSGRVLFNSQPGIDTIRSAYVTQTDVLLPALTARETLQYSADLRLPPGSASEDRVRMVEEVIMELGLKEAADTRVGDTTHRGLSGGEKRRVSIGVQMLANPSVLFLDEPTTGLDASSAFQLVRTLKNLAAKGRTVVVTIHQPRSEIWGLFDNLILLSRGSPVYSGPMAGSLPWFESLGFEAPAFVNPAEHLIDLAAVDNRSPDLEAETMARVQRLKVAWSEESARRFPPADDIPAANENERSLPRRTNKHATPFARQVQVMTSRTLKTTYRDPMGMLAAIMQAVIMGLCTGYIFFDLGRGQAGIRSRQGFMYTTAALEGYLFLVFEVYRLTIDMPVFDREHSEGCATALPFLLSRRIARFVTEDLPVPIIYSVISYWMAGLNRDPGRFMTYFGITLINQYIAVTCAMCCVTASRHFAGASLVANLAYTLQSFACGFFIQSDTIAIWLRWIKYLTYTYYVFGALCNNEFRGSFYDCPYPGGESDPECVSYTGTYILESLGFSRRWLVTPIVVSASFVAFFYILSWIGLTFIKKEMTIARARAAENDLSAGKEKMAARSIEEVRTIDVGLDQFALALDKRSPWGKKLPRKTILNPVTATFEAGKLNVIMGPSGSGKTSLLNAMALRLHNNISTRYRPSGRMMFNSAEPSASVIRSVCSYVCQDDDALLPSLTVRETLRFAAGLRLPGFMTKAQKHARAEDVLLKMGLKDCADNLIGNELVKGISGGEKRRVTIAVQILTDPRILLLDEPTSGLDAFTASSIMEVLRGLAAEGRTLILTIHQARSDLFGHFGNVLLLARGGRPVYSGAADHMLTYFGRLGRDCPRNTNPADFVMDLITVDLQEQKREEETRKTVDSLVDTWNKHPRRRSSGKAHLSTPAELGALVRHRTSFRTSFPLLMHRAFVNFRRQPPLLLARLMQVIGLAVVMTLFFAPLGHDYASIQNRVGFVQQVGAFYFVGMLQNVAVYPAERDVFYREDDDGVYAAESFLATYSLLELPFEVISCLMYGVLADLAVGFPRTPEMFFVCVFTCFGIVHCGESLGIMFNTLFSDHTGFAVTLTSIILSIGNIMEGIMSIHMPALFNAFNYLSPLRYAVRALGPVSLRGQTFTCGSGGDDSGCLVTTGEEVLQLYGLDVDPVVNIAALAGTVVAYRLVAYLLLRLRGRRVPSSSSK</sequence>
<keyword evidence="7 9" id="KW-0472">Membrane</keyword>
<evidence type="ECO:0000256" key="4">
    <source>
        <dbReference type="ARBA" id="ARBA00022741"/>
    </source>
</evidence>
<dbReference type="InterPro" id="IPR043926">
    <property type="entry name" value="ABCG_dom"/>
</dbReference>
<evidence type="ECO:0000256" key="1">
    <source>
        <dbReference type="ARBA" id="ARBA00004141"/>
    </source>
</evidence>
<evidence type="ECO:0000256" key="8">
    <source>
        <dbReference type="SAM" id="MobiDB-lite"/>
    </source>
</evidence>
<dbReference type="InterPro" id="IPR050352">
    <property type="entry name" value="ABCG_transporters"/>
</dbReference>
<evidence type="ECO:0000313" key="12">
    <source>
        <dbReference type="Proteomes" id="UP000803844"/>
    </source>
</evidence>
<keyword evidence="6 9" id="KW-1133">Transmembrane helix</keyword>
<comment type="caution">
    <text evidence="11">The sequence shown here is derived from an EMBL/GenBank/DDBJ whole genome shotgun (WGS) entry which is preliminary data.</text>
</comment>
<feature type="transmembrane region" description="Helical" evidence="9">
    <location>
        <begin position="1081"/>
        <end position="1103"/>
    </location>
</feature>
<reference evidence="11" key="1">
    <citation type="journal article" date="2020" name="Phytopathology">
        <title>Genome sequence of the chestnut blight fungus Cryphonectria parasitica EP155: A fundamental resource for an archetypical invasive plant pathogen.</title>
        <authorList>
            <person name="Crouch J.A."/>
            <person name="Dawe A."/>
            <person name="Aerts A."/>
            <person name="Barry K."/>
            <person name="Churchill A.C.L."/>
            <person name="Grimwood J."/>
            <person name="Hillman B."/>
            <person name="Milgroom M.G."/>
            <person name="Pangilinan J."/>
            <person name="Smith M."/>
            <person name="Salamov A."/>
            <person name="Schmutz J."/>
            <person name="Yadav J."/>
            <person name="Grigoriev I.V."/>
            <person name="Nuss D."/>
        </authorList>
    </citation>
    <scope>NUCLEOTIDE SEQUENCE</scope>
    <source>
        <strain evidence="11">EP155</strain>
    </source>
</reference>
<feature type="transmembrane region" description="Helical" evidence="9">
    <location>
        <begin position="596"/>
        <end position="618"/>
    </location>
</feature>
<keyword evidence="4" id="KW-0547">Nucleotide-binding</keyword>